<evidence type="ECO:0000313" key="2">
    <source>
        <dbReference type="Proteomes" id="UP000243217"/>
    </source>
</evidence>
<keyword evidence="2" id="KW-1185">Reference proteome</keyword>
<organism evidence="1 2">
    <name type="scientific">Thraustotheca clavata</name>
    <dbReference type="NCBI Taxonomy" id="74557"/>
    <lineage>
        <taxon>Eukaryota</taxon>
        <taxon>Sar</taxon>
        <taxon>Stramenopiles</taxon>
        <taxon>Oomycota</taxon>
        <taxon>Saprolegniomycetes</taxon>
        <taxon>Saprolegniales</taxon>
        <taxon>Achlyaceae</taxon>
        <taxon>Thraustotheca</taxon>
    </lineage>
</organism>
<dbReference type="EMBL" id="JNBS01001972">
    <property type="protein sequence ID" value="OQR96391.1"/>
    <property type="molecule type" value="Genomic_DNA"/>
</dbReference>
<reference evidence="1 2" key="1">
    <citation type="journal article" date="2014" name="Genome Biol. Evol.">
        <title>The secreted proteins of Achlya hypogyna and Thraustotheca clavata identify the ancestral oomycete secretome and reveal gene acquisitions by horizontal gene transfer.</title>
        <authorList>
            <person name="Misner I."/>
            <person name="Blouin N."/>
            <person name="Leonard G."/>
            <person name="Richards T.A."/>
            <person name="Lane C.E."/>
        </authorList>
    </citation>
    <scope>NUCLEOTIDE SEQUENCE [LARGE SCALE GENOMIC DNA]</scope>
    <source>
        <strain evidence="1 2">ATCC 34112</strain>
    </source>
</reference>
<gene>
    <name evidence="1" type="ORF">THRCLA_07297</name>
</gene>
<protein>
    <recommendedName>
        <fullName evidence="3">DUF4042 domain-containing protein</fullName>
    </recommendedName>
</protein>
<evidence type="ECO:0000313" key="1">
    <source>
        <dbReference type="EMBL" id="OQR96391.1"/>
    </source>
</evidence>
<comment type="caution">
    <text evidence="1">The sequence shown here is derived from an EMBL/GenBank/DDBJ whole genome shotgun (WGS) entry which is preliminary data.</text>
</comment>
<dbReference type="AlphaFoldDB" id="A0A1V9ZES6"/>
<dbReference type="OrthoDB" id="63077at2759"/>
<evidence type="ECO:0008006" key="3">
    <source>
        <dbReference type="Google" id="ProtNLM"/>
    </source>
</evidence>
<accession>A0A1V9ZES6</accession>
<name>A0A1V9ZES6_9STRA</name>
<dbReference type="Proteomes" id="UP000243217">
    <property type="component" value="Unassembled WGS sequence"/>
</dbReference>
<dbReference type="InterPro" id="IPR016024">
    <property type="entry name" value="ARM-type_fold"/>
</dbReference>
<dbReference type="STRING" id="74557.A0A1V9ZES6"/>
<dbReference type="SUPFAM" id="SSF48371">
    <property type="entry name" value="ARM repeat"/>
    <property type="match status" value="1"/>
</dbReference>
<proteinExistence type="predicted"/>
<sequence>MDPWKMLKDRISTMNSYLQLKCRSEQQVMNDLSRCVAAKDVKKLGGLLHELSFFYVSVVADGDGYIHDTVLKDLTAILMLVKKEDQKIVRLVEVLLQRIAEQMLHTIGNAKSNHAMRAASTPRGDNTGAIMVQLAALMDIVAKYEISHALQPRRVAAYKLYVVLCNALQQPERCFSLVSGIPASSAWTMLALSGTLKKKGSDKELPAQLALLNASFQIARSLVATSPNLLEPLLPQLVAGAFIPNRHAAAACLALFDITPLKVIDALMAHVSPASVSINTTDPLAACYILKLCGKIVRLPVGNRKSSTTATNLLDFSFDTKPIKREEKVPVGPAIEQHVSNRIQDLLLDVCTQRNPFSLGDPSSNSPLSNCSILLTAIEEMTLGQIAPKCFEKVRGGHSAFEIAANGIYKIMQTHANNPIVLHRVCRAIQSVAASFDLTLVEFSDHHLDFFSKITDMVWDISVSIESYHPCLIKESLIALVWLLPRSIASSPTRTQAKSPLPTPWAELLPQLLQLTYVSNVERYDILQALYRRATHFDIDVSLLTHAMTILLHWYQTSPCQWHGDMFLMLWQSMFTSDKCFRSFANPTDIFQSILTVMDHHKAHDDFGLQAVQYTKCIAISFISSTKVLADPSFTSSCVDVILRLAKFAMTEDWPVRRTSIQALIDLFDLCQINPIATEHLHAILFGLKDKAPMQGYCDILYPNHKQIHII</sequence>